<evidence type="ECO:0000256" key="4">
    <source>
        <dbReference type="ARBA" id="ARBA00022741"/>
    </source>
</evidence>
<evidence type="ECO:0000256" key="2">
    <source>
        <dbReference type="ARBA" id="ARBA00022614"/>
    </source>
</evidence>
<comment type="caution">
    <text evidence="8">The sequence shown here is derived from an EMBL/GenBank/DDBJ whole genome shotgun (WGS) entry which is preliminary data.</text>
</comment>
<dbReference type="Gene3D" id="3.40.50.300">
    <property type="entry name" value="P-loop containing nucleotide triphosphate hydrolases"/>
    <property type="match status" value="2"/>
</dbReference>
<dbReference type="Gene3D" id="1.10.10.10">
    <property type="entry name" value="Winged helix-like DNA-binding domain superfamily/Winged helix DNA-binding domain"/>
    <property type="match status" value="2"/>
</dbReference>
<dbReference type="Pfam" id="PF00931">
    <property type="entry name" value="NB-ARC"/>
    <property type="match status" value="2"/>
</dbReference>
<dbReference type="OrthoDB" id="2016095at2759"/>
<dbReference type="GO" id="GO:0043531">
    <property type="term" value="F:ADP binding"/>
    <property type="evidence" value="ECO:0007669"/>
    <property type="project" value="InterPro"/>
</dbReference>
<feature type="domain" description="RPW8" evidence="7">
    <location>
        <begin position="882"/>
        <end position="1040"/>
    </location>
</feature>
<keyword evidence="9" id="KW-1185">Reference proteome</keyword>
<keyword evidence="5" id="KW-0611">Plant defense</keyword>
<keyword evidence="2" id="KW-0433">Leucine-rich repeat</keyword>
<dbReference type="GO" id="GO:0005524">
    <property type="term" value="F:ATP binding"/>
    <property type="evidence" value="ECO:0007669"/>
    <property type="project" value="UniProtKB-KW"/>
</dbReference>
<organism evidence="8 9">
    <name type="scientific">Salix dunnii</name>
    <dbReference type="NCBI Taxonomy" id="1413687"/>
    <lineage>
        <taxon>Eukaryota</taxon>
        <taxon>Viridiplantae</taxon>
        <taxon>Streptophyta</taxon>
        <taxon>Embryophyta</taxon>
        <taxon>Tracheophyta</taxon>
        <taxon>Spermatophyta</taxon>
        <taxon>Magnoliopsida</taxon>
        <taxon>eudicotyledons</taxon>
        <taxon>Gunneridae</taxon>
        <taxon>Pentapetalae</taxon>
        <taxon>rosids</taxon>
        <taxon>fabids</taxon>
        <taxon>Malpighiales</taxon>
        <taxon>Salicaceae</taxon>
        <taxon>Saliceae</taxon>
        <taxon>Salix</taxon>
    </lineage>
</organism>
<dbReference type="InterPro" id="IPR036388">
    <property type="entry name" value="WH-like_DNA-bd_sf"/>
</dbReference>
<dbReference type="InterPro" id="IPR032675">
    <property type="entry name" value="LRR_dom_sf"/>
</dbReference>
<dbReference type="Gene3D" id="3.80.10.10">
    <property type="entry name" value="Ribonuclease Inhibitor"/>
    <property type="match status" value="3"/>
</dbReference>
<dbReference type="Pfam" id="PF23598">
    <property type="entry name" value="LRR_14"/>
    <property type="match status" value="2"/>
</dbReference>
<protein>
    <recommendedName>
        <fullName evidence="7">RPW8 domain-containing protein</fullName>
    </recommendedName>
</protein>
<dbReference type="SMART" id="SM00382">
    <property type="entry name" value="AAA"/>
    <property type="match status" value="2"/>
</dbReference>
<keyword evidence="4" id="KW-0547">Nucleotide-binding</keyword>
<dbReference type="InterPro" id="IPR055414">
    <property type="entry name" value="LRR_R13L4/SHOC2-like"/>
</dbReference>
<evidence type="ECO:0000259" key="7">
    <source>
        <dbReference type="PROSITE" id="PS51153"/>
    </source>
</evidence>
<evidence type="ECO:0000256" key="6">
    <source>
        <dbReference type="ARBA" id="ARBA00022840"/>
    </source>
</evidence>
<dbReference type="Gene3D" id="1.10.8.430">
    <property type="entry name" value="Helical domain of apoptotic protease-activating factors"/>
    <property type="match status" value="2"/>
</dbReference>
<evidence type="ECO:0000313" key="8">
    <source>
        <dbReference type="EMBL" id="KAF9678451.1"/>
    </source>
</evidence>
<dbReference type="InterPro" id="IPR002182">
    <property type="entry name" value="NB-ARC"/>
</dbReference>
<dbReference type="InterPro" id="IPR003593">
    <property type="entry name" value="AAA+_ATPase"/>
</dbReference>
<accession>A0A835K2Y6</accession>
<feature type="domain" description="RPW8" evidence="7">
    <location>
        <begin position="4"/>
        <end position="154"/>
    </location>
</feature>
<dbReference type="InterPro" id="IPR027417">
    <property type="entry name" value="P-loop_NTPase"/>
</dbReference>
<keyword evidence="6" id="KW-0067">ATP-binding</keyword>
<name>A0A835K2Y6_9ROSI</name>
<dbReference type="GO" id="GO:0006952">
    <property type="term" value="P:defense response"/>
    <property type="evidence" value="ECO:0007669"/>
    <property type="project" value="UniProtKB-KW"/>
</dbReference>
<dbReference type="InterPro" id="IPR008808">
    <property type="entry name" value="Powdery_mildew-R_dom"/>
</dbReference>
<evidence type="ECO:0000256" key="1">
    <source>
        <dbReference type="ARBA" id="ARBA00008894"/>
    </source>
</evidence>
<evidence type="ECO:0000313" key="9">
    <source>
        <dbReference type="Proteomes" id="UP000657918"/>
    </source>
</evidence>
<evidence type="ECO:0000256" key="5">
    <source>
        <dbReference type="ARBA" id="ARBA00022821"/>
    </source>
</evidence>
<dbReference type="Proteomes" id="UP000657918">
    <property type="component" value="Unassembled WGS sequence"/>
</dbReference>
<reference evidence="8 9" key="1">
    <citation type="submission" date="2020-10" db="EMBL/GenBank/DDBJ databases">
        <title>Plant Genome Project.</title>
        <authorList>
            <person name="Zhang R.-G."/>
        </authorList>
    </citation>
    <scope>NUCLEOTIDE SEQUENCE [LARGE SCALE GENOMIC DNA]</scope>
    <source>
        <strain evidence="8">FAFU-HL-1</strain>
        <tissue evidence="8">Leaf</tissue>
    </source>
</reference>
<gene>
    <name evidence="8" type="ORF">SADUNF_Sadunf07G0036300</name>
</gene>
<keyword evidence="3" id="KW-0677">Repeat</keyword>
<dbReference type="SUPFAM" id="SSF52047">
    <property type="entry name" value="RNI-like"/>
    <property type="match status" value="2"/>
</dbReference>
<proteinExistence type="inferred from homology"/>
<evidence type="ECO:0000256" key="3">
    <source>
        <dbReference type="ARBA" id="ARBA00022737"/>
    </source>
</evidence>
<comment type="similarity">
    <text evidence="1">Belongs to the disease resistance NB-LRR family.</text>
</comment>
<dbReference type="PANTHER" id="PTHR36766">
    <property type="entry name" value="PLANT BROAD-SPECTRUM MILDEW RESISTANCE PROTEIN RPW8"/>
    <property type="match status" value="1"/>
</dbReference>
<dbReference type="PROSITE" id="PS51153">
    <property type="entry name" value="RPW8"/>
    <property type="match status" value="2"/>
</dbReference>
<dbReference type="PANTHER" id="PTHR36766:SF68">
    <property type="entry name" value="RPW8 DOMAIN-CONTAINING PROTEIN"/>
    <property type="match status" value="1"/>
</dbReference>
<dbReference type="EMBL" id="JADGMS010000007">
    <property type="protein sequence ID" value="KAF9678451.1"/>
    <property type="molecule type" value="Genomic_DNA"/>
</dbReference>
<dbReference type="SUPFAM" id="SSF52540">
    <property type="entry name" value="P-loop containing nucleoside triphosphate hydrolases"/>
    <property type="match status" value="2"/>
</dbReference>
<dbReference type="PRINTS" id="PR00364">
    <property type="entry name" value="DISEASERSIST"/>
</dbReference>
<dbReference type="InterPro" id="IPR042197">
    <property type="entry name" value="Apaf_helical"/>
</dbReference>
<dbReference type="FunFam" id="3.80.10.10:FF:001428">
    <property type="entry name" value="Probable disease resistance protein At5g04720"/>
    <property type="match status" value="2"/>
</dbReference>
<dbReference type="Pfam" id="PF05659">
    <property type="entry name" value="RPW8"/>
    <property type="match status" value="2"/>
</dbReference>
<sequence>MAGQVAVSALAGAGFEILFGDLLNMVLIALKNNSQFKPSLERLKNMLEEMDPFIQRIESFNRELDQPKQLERLQGLMLGGKILIQKCSKIHEYNCLKRPIYNKKLLKLEKDIRDHINIVLQLQGVADTKEILVSQNWTLVGVNNVSSGVKQLSNQVSSGVTQLRDDIGKLMMSLTNGDRVDSSNCNIRLACLCSPPLLKVDPVGFEIPLIELSIKLLKDEISQHIVISAPGGCGKTTLATALCQLENVKDKFKSNIFFLNVPKLRNLMVIVKNIFQHKDLQLPDFQSEEDAVNHLERLFKQIGPDPILLVLDDVWPGSESFLHKLKFRIEKYKILVTSRYEFPSFGSTYKLETLNHADAVTFFQRIALPRDLQSYVPDQEILEKMVKCCRGFPLVISVVGKSLCGKSAAEWRKRLRECYKAASFFTEHEVLDCLQSSVEALNDNVVAKECFMDLGSFPEDQRIPGTTLIDMWAELYNLDEDDAIANLHELSDRNLIEVLVTRKDANEDDGSYNEHFVTQHDLLRELAIRESNSKGIEHRKRVIMEINENKIPELLTEQNELSIRAKLLCISTDETFSSSWPSMHAPEVEVLLLNFQTGKYSLPEFIERMNKLKVLVLHNYGFVPAEFTNFPLLGSLSNLKRIRLEKVSIPSLFLTSMKWRKLEKMSLVMCNIGQAFNKSTNKISDAFPKLVDLTIDYCNDLEELPSGFCDLVLLRKLSITNCHKLLALPEDMGNLHDLEVLRLNSCIELTELPGTIGGLHKLQILDLSDCLSVTQLPEQIGQLHNLRKLYMIECSSCELPSSVTNLFHLKEVIGDDETAMSWKRFKPCLPSLMIRIHKEINLNWLGLNSCTKLTELLGTIGGLYKLQILDLSDCLSVTQLLEPIEAMAGQVAVSALAGAGFQILFGDLLNMVAIALKNNSQFTPSLERLKNMLEEMDPNIQRIESLNRELDQPKQLERLQGLMLGGKNLVQKCSKIHEYNCSKRPIYNKKLLKLEKDIRHHINIVLQLQGVADTKEILVSQNWTLVGVNNVSSGVKQLSNQVSSAVTQIRDDIVKLGMTLSNGDRVDSSKSNIRLADVCSPPLLKADPVGFEIPLSDLSIKLLKDETSQRIVLSAPGGCGKTTLATAFCQLENVKDKFKSNIFFLNVPKLRNLMVIVKNIFQHKDVQLPDFQSEEDAVNHLERLFKQIGPDPMLLILDDVWPGSESILHKLKFRIENYRILVTSRYEFPSFGSTYKLKPLNHADAVTLFQRIALPRDQQSYVPEQEILEKMVKYCRGFPLVISVVGKSLCGKSAADWRTRIRECSKAASILSQHEVLDCLQSSVEAFNDNVVAKECFMDLGSFPEDQRIPATTLIDMWAELYNLDEDGVIANLHELSDRSLIEVLVTRKDANEDDGSYNEHFVTQHDLLRELAIRESNSKGIGHRKRVILEINENKIAEWLTEQIELSIRAKLLSISTDETFSSSWPSMQAPDVEVLLLNFQTGKYSLPEFIERMNMLKVLVLHNYGFVPAEFTNFPLLGSLSNLKRIRLEKVSIPLFLTSMKWRKLEKMSLVMCNIGQAFIKSTNKISDAFPKLVDLTIDYCNDLEELPTAFCDLVLLRKLSITNCHMLLALPEDMGNLHDLEILRLNSCTELTELPGTIGGLHKLQILDLSDCLSVKQLPEQIGQLHNLRKLYMIGCSSCELPSSVTNLFHLKEVIGDEETAMSWKRFKPCLPSLTIRVHKEINLNWLGKNEVLRLNSCTKLTELLDTIGGLHKLQILDLSDCLSVTQLPELIGQLHNLRKLYMIECSTKLKENKRKSSSPEKISINPKQPKNHFPLTFSSSLVVVLQLAGFSL</sequence>